<dbReference type="NCBIfam" id="TIGR00685">
    <property type="entry name" value="T6PP"/>
    <property type="match status" value="1"/>
</dbReference>
<evidence type="ECO:0000313" key="4">
    <source>
        <dbReference type="Proteomes" id="UP000831768"/>
    </source>
</evidence>
<comment type="cofactor">
    <cofactor evidence="2">
        <name>Mg(2+)</name>
        <dbReference type="ChEBI" id="CHEBI:18420"/>
    </cofactor>
</comment>
<proteinExistence type="inferred from homology"/>
<sequence>MEDSTDGHHDTAPSVPRLLDEVDRLGQRFATAEAQRLFLGLDFDGTLAPHVDDPSAAQPTAENQQVVQALSRLERIDIAVISGRALDDVRDRVGVAGVEYAGNHGLELDGVSPLSDPDAIRSKIQTVCNRLETEIDHEGCEIENKEITATVHYRRVDDERTTARIRSIVDTVVEDGGGLRCTRGANIVEIRPAIDWDKGEAVRWFLQRYSEECLPMYIGDDTTDEDVFRAIAPEGIGVHVGTDETAATYRVDGVGEVTTVLQWLADTGMDELVGKGDSSP</sequence>
<dbReference type="Pfam" id="PF02358">
    <property type="entry name" value="Trehalose_PPase"/>
    <property type="match status" value="1"/>
</dbReference>
<keyword evidence="1 2" id="KW-0378">Hydrolase</keyword>
<dbReference type="InterPro" id="IPR003337">
    <property type="entry name" value="Trehalose_PPase"/>
</dbReference>
<dbReference type="AlphaFoldDB" id="A0A8T9ZZQ6"/>
<dbReference type="GO" id="GO:0004805">
    <property type="term" value="F:trehalose-phosphatase activity"/>
    <property type="evidence" value="ECO:0007669"/>
    <property type="project" value="UniProtKB-EC"/>
</dbReference>
<dbReference type="Gene3D" id="3.40.50.1000">
    <property type="entry name" value="HAD superfamily/HAD-like"/>
    <property type="match status" value="1"/>
</dbReference>
<dbReference type="RefSeq" id="WP_247992996.1">
    <property type="nucleotide sequence ID" value="NZ_CP096019.1"/>
</dbReference>
<dbReference type="InterPro" id="IPR023214">
    <property type="entry name" value="HAD_sf"/>
</dbReference>
<comment type="function">
    <text evidence="2">Removes the phosphate from trehalose 6-phosphate to produce free trehalose.</text>
</comment>
<comment type="pathway">
    <text evidence="2">Glycan biosynthesis; trehalose biosynthesis.</text>
</comment>
<keyword evidence="2" id="KW-0479">Metal-binding</keyword>
<keyword evidence="4" id="KW-1185">Reference proteome</keyword>
<evidence type="ECO:0000256" key="2">
    <source>
        <dbReference type="RuleBase" id="RU361117"/>
    </source>
</evidence>
<accession>A0A8T9ZZQ6</accession>
<dbReference type="SUPFAM" id="SSF56784">
    <property type="entry name" value="HAD-like"/>
    <property type="match status" value="1"/>
</dbReference>
<dbReference type="KEGG" id="haad:MW046_10165"/>
<evidence type="ECO:0000313" key="3">
    <source>
        <dbReference type="EMBL" id="UPM42321.1"/>
    </source>
</evidence>
<dbReference type="GO" id="GO:0005992">
    <property type="term" value="P:trehalose biosynthetic process"/>
    <property type="evidence" value="ECO:0007669"/>
    <property type="project" value="InterPro"/>
</dbReference>
<organism evidence="3 4">
    <name type="scientific">Halocatena salina</name>
    <dbReference type="NCBI Taxonomy" id="2934340"/>
    <lineage>
        <taxon>Archaea</taxon>
        <taxon>Methanobacteriati</taxon>
        <taxon>Methanobacteriota</taxon>
        <taxon>Stenosarchaea group</taxon>
        <taxon>Halobacteria</taxon>
        <taxon>Halobacteriales</taxon>
        <taxon>Natronomonadaceae</taxon>
        <taxon>Halocatena</taxon>
    </lineage>
</organism>
<dbReference type="InterPro" id="IPR036412">
    <property type="entry name" value="HAD-like_sf"/>
</dbReference>
<dbReference type="PANTHER" id="PTHR43768:SF3">
    <property type="entry name" value="TREHALOSE 6-PHOSPHATE PHOSPHATASE"/>
    <property type="match status" value="1"/>
</dbReference>
<keyword evidence="2" id="KW-0460">Magnesium</keyword>
<dbReference type="Proteomes" id="UP000831768">
    <property type="component" value="Chromosome"/>
</dbReference>
<dbReference type="EC" id="3.1.3.12" evidence="2"/>
<comment type="catalytic activity">
    <reaction evidence="2">
        <text>alpha,alpha-trehalose 6-phosphate + H2O = alpha,alpha-trehalose + phosphate</text>
        <dbReference type="Rhea" id="RHEA:23420"/>
        <dbReference type="ChEBI" id="CHEBI:15377"/>
        <dbReference type="ChEBI" id="CHEBI:16551"/>
        <dbReference type="ChEBI" id="CHEBI:43474"/>
        <dbReference type="ChEBI" id="CHEBI:58429"/>
        <dbReference type="EC" id="3.1.3.12"/>
    </reaction>
</comment>
<dbReference type="EMBL" id="CP096019">
    <property type="protein sequence ID" value="UPM42321.1"/>
    <property type="molecule type" value="Genomic_DNA"/>
</dbReference>
<dbReference type="GeneID" id="71928414"/>
<dbReference type="Gene3D" id="3.30.70.1020">
    <property type="entry name" value="Trehalose-6-phosphate phosphatase related protein, domain 2"/>
    <property type="match status" value="1"/>
</dbReference>
<dbReference type="InterPro" id="IPR044651">
    <property type="entry name" value="OTSB-like"/>
</dbReference>
<protein>
    <recommendedName>
        <fullName evidence="2">Trehalose 6-phosphate phosphatase</fullName>
        <ecNumber evidence="2">3.1.3.12</ecNumber>
    </recommendedName>
</protein>
<name>A0A8T9ZZQ6_9EURY</name>
<gene>
    <name evidence="3" type="primary">otsB</name>
    <name evidence="3" type="ORF">MW046_10165</name>
</gene>
<reference evidence="3" key="1">
    <citation type="submission" date="2022-04" db="EMBL/GenBank/DDBJ databases">
        <title>Halocatena sp. nov., isolated from a salt lake.</title>
        <authorList>
            <person name="Cui H.-L."/>
        </authorList>
    </citation>
    <scope>NUCLEOTIDE SEQUENCE</scope>
    <source>
        <strain evidence="3">AD-1</strain>
    </source>
</reference>
<dbReference type="PANTHER" id="PTHR43768">
    <property type="entry name" value="TREHALOSE 6-PHOSPHATE PHOSPHATASE"/>
    <property type="match status" value="1"/>
</dbReference>
<evidence type="ECO:0000256" key="1">
    <source>
        <dbReference type="ARBA" id="ARBA00022801"/>
    </source>
</evidence>
<comment type="similarity">
    <text evidence="2">Belongs to the trehalose phosphatase family.</text>
</comment>
<dbReference type="GO" id="GO:0046872">
    <property type="term" value="F:metal ion binding"/>
    <property type="evidence" value="ECO:0007669"/>
    <property type="project" value="UniProtKB-KW"/>
</dbReference>